<name>A0A4U8Z753_METTU</name>
<evidence type="ECO:0000313" key="5">
    <source>
        <dbReference type="Proteomes" id="UP000294360"/>
    </source>
</evidence>
<sequence length="413" mass="42221">MLTFDPVILSLAVALGIGLLIGTERERRKGERPAPSSAGIRTFTLASLTGALSTIIGGELLFAITIGGAFALTAFAYWRGFRDDPGLTTEVALIVTVLLGGLAMTRPGLAAGVAVAVTIVLIARTPLHRFVRSVLSEDEIKDALMFGAATLIVLPLLPNEQMGPFDALNPHAILVIVILVMAIGALGHIAVRLLGAHFGLPIAGLASGFISSIATTGAMGARAAKMPELVWPAAAGAALSSVATILELALLIAVTNLATLQALFVPLACAGATAAAYGIALAIRAIQENQAEPDERGRAFSLWTALIFAAMLSGILLASRALNTWFGVTGVIAAAAIAGFANADPAAISVAALVGSGQISTADAALTILIAFSTNTIAKLILSIVSGGTAFALRIIPGLILMVLAAWAGWWLR</sequence>
<protein>
    <submittedName>
        <fullName evidence="4">Uncharacterized protein</fullName>
    </submittedName>
</protein>
<evidence type="ECO:0000313" key="4">
    <source>
        <dbReference type="EMBL" id="VFU16627.1"/>
    </source>
</evidence>
<feature type="transmembrane region" description="Helical" evidence="1">
    <location>
        <begin position="171"/>
        <end position="191"/>
    </location>
</feature>
<dbReference type="InterPro" id="IPR049177">
    <property type="entry name" value="MgtC_SapB_SrpB_YhiD_N"/>
</dbReference>
<feature type="transmembrane region" description="Helical" evidence="1">
    <location>
        <begin position="391"/>
        <end position="412"/>
    </location>
</feature>
<dbReference type="OrthoDB" id="9813718at2"/>
<feature type="transmembrane region" description="Helical" evidence="1">
    <location>
        <begin position="6"/>
        <end position="22"/>
    </location>
</feature>
<gene>
    <name evidence="4" type="ORF">MTUNDRAET4_0264</name>
</gene>
<dbReference type="Proteomes" id="UP000294360">
    <property type="component" value="Plasmid 2"/>
</dbReference>
<dbReference type="Pfam" id="PF13194">
    <property type="entry name" value="DUF4010"/>
    <property type="match status" value="1"/>
</dbReference>
<dbReference type="InterPro" id="IPR025105">
    <property type="entry name" value="DUF4010"/>
</dbReference>
<feature type="transmembrane region" description="Helical" evidence="1">
    <location>
        <begin position="324"/>
        <end position="343"/>
    </location>
</feature>
<reference evidence="4 5" key="1">
    <citation type="submission" date="2019-03" db="EMBL/GenBank/DDBJ databases">
        <authorList>
            <person name="Kox A.R. M."/>
        </authorList>
    </citation>
    <scope>NUCLEOTIDE SEQUENCE [LARGE SCALE GENOMIC DNA]</scope>
    <source>
        <strain evidence="4">MTUNDRAET4 annotated genome</strain>
        <plasmid evidence="5">2</plasmid>
    </source>
</reference>
<keyword evidence="1" id="KW-1133">Transmembrane helix</keyword>
<dbReference type="PANTHER" id="PTHR39084">
    <property type="entry name" value="MEMBRANE PROTEIN-RELATED"/>
    <property type="match status" value="1"/>
</dbReference>
<feature type="transmembrane region" description="Helical" evidence="1">
    <location>
        <begin position="60"/>
        <end position="78"/>
    </location>
</feature>
<evidence type="ECO:0000259" key="2">
    <source>
        <dbReference type="Pfam" id="PF02308"/>
    </source>
</evidence>
<evidence type="ECO:0000256" key="1">
    <source>
        <dbReference type="SAM" id="Phobius"/>
    </source>
</evidence>
<keyword evidence="4" id="KW-0614">Plasmid</keyword>
<dbReference type="KEGG" id="mtun:MTUNDRAET4_0264.1"/>
<feature type="transmembrane region" description="Helical" evidence="1">
    <location>
        <begin position="364"/>
        <end position="385"/>
    </location>
</feature>
<dbReference type="EMBL" id="LR536451">
    <property type="protein sequence ID" value="VFU16627.1"/>
    <property type="molecule type" value="Genomic_DNA"/>
</dbReference>
<evidence type="ECO:0000259" key="3">
    <source>
        <dbReference type="Pfam" id="PF13194"/>
    </source>
</evidence>
<feature type="transmembrane region" description="Helical" evidence="1">
    <location>
        <begin position="298"/>
        <end position="318"/>
    </location>
</feature>
<proteinExistence type="predicted"/>
<geneLocation type="plasmid" evidence="4 5">
    <name>2</name>
</geneLocation>
<accession>A0A4U8Z753</accession>
<dbReference type="AlphaFoldDB" id="A0A4U8Z753"/>
<dbReference type="Pfam" id="PF02308">
    <property type="entry name" value="MgtC"/>
    <property type="match status" value="1"/>
</dbReference>
<organism evidence="4 5">
    <name type="scientific">Methylocella tundrae</name>
    <dbReference type="NCBI Taxonomy" id="227605"/>
    <lineage>
        <taxon>Bacteria</taxon>
        <taxon>Pseudomonadati</taxon>
        <taxon>Pseudomonadota</taxon>
        <taxon>Alphaproteobacteria</taxon>
        <taxon>Hyphomicrobiales</taxon>
        <taxon>Beijerinckiaceae</taxon>
        <taxon>Methylocella</taxon>
    </lineage>
</organism>
<feature type="transmembrane region" description="Helical" evidence="1">
    <location>
        <begin position="197"/>
        <end position="217"/>
    </location>
</feature>
<keyword evidence="1" id="KW-0812">Transmembrane</keyword>
<dbReference type="PANTHER" id="PTHR39084:SF1">
    <property type="entry name" value="DUF4010 DOMAIN-CONTAINING PROTEIN"/>
    <property type="match status" value="1"/>
</dbReference>
<keyword evidence="1" id="KW-0472">Membrane</keyword>
<feature type="domain" description="DUF4010" evidence="3">
    <location>
        <begin position="178"/>
        <end position="387"/>
    </location>
</feature>
<feature type="transmembrane region" description="Helical" evidence="1">
    <location>
        <begin position="260"/>
        <end position="286"/>
    </location>
</feature>
<feature type="domain" description="MgtC/SapB/SrpB/YhiD N-terminal" evidence="2">
    <location>
        <begin position="11"/>
        <end position="129"/>
    </location>
</feature>
<feature type="transmembrane region" description="Helical" evidence="1">
    <location>
        <begin position="143"/>
        <end position="159"/>
    </location>
</feature>
<feature type="transmembrane region" description="Helical" evidence="1">
    <location>
        <begin position="90"/>
        <end position="123"/>
    </location>
</feature>
<feature type="transmembrane region" description="Helical" evidence="1">
    <location>
        <begin position="229"/>
        <end position="254"/>
    </location>
</feature>
<dbReference type="RefSeq" id="WP_134493046.1">
    <property type="nucleotide sequence ID" value="NZ_CP139088.1"/>
</dbReference>